<dbReference type="RefSeq" id="WP_090603593.1">
    <property type="nucleotide sequence ID" value="NZ_FNZR01000002.1"/>
</dbReference>
<accession>A0A1H7J1V2</accession>
<keyword evidence="4" id="KW-1185">Reference proteome</keyword>
<evidence type="ECO:0000256" key="1">
    <source>
        <dbReference type="SAM" id="MobiDB-lite"/>
    </source>
</evidence>
<feature type="region of interest" description="Disordered" evidence="1">
    <location>
        <begin position="60"/>
        <end position="172"/>
    </location>
</feature>
<evidence type="ECO:0000313" key="4">
    <source>
        <dbReference type="Proteomes" id="UP000198916"/>
    </source>
</evidence>
<organism evidence="3 4">
    <name type="scientific">Parapedobacter koreensis</name>
    <dbReference type="NCBI Taxonomy" id="332977"/>
    <lineage>
        <taxon>Bacteria</taxon>
        <taxon>Pseudomonadati</taxon>
        <taxon>Bacteroidota</taxon>
        <taxon>Sphingobacteriia</taxon>
        <taxon>Sphingobacteriales</taxon>
        <taxon>Sphingobacteriaceae</taxon>
        <taxon>Parapedobacter</taxon>
    </lineage>
</organism>
<keyword evidence="2" id="KW-0812">Transmembrane</keyword>
<keyword evidence="2" id="KW-1133">Transmembrane helix</keyword>
<feature type="compositionally biased region" description="Basic and acidic residues" evidence="1">
    <location>
        <begin position="116"/>
        <end position="133"/>
    </location>
</feature>
<keyword evidence="2" id="KW-0472">Membrane</keyword>
<protein>
    <submittedName>
        <fullName evidence="3">Outer membrane transport energization protein TonB</fullName>
    </submittedName>
</protein>
<name>A0A1H7J1V2_9SPHI</name>
<dbReference type="AlphaFoldDB" id="A0A1H7J1V2"/>
<reference evidence="4" key="1">
    <citation type="submission" date="2016-10" db="EMBL/GenBank/DDBJ databases">
        <authorList>
            <person name="Varghese N."/>
            <person name="Submissions S."/>
        </authorList>
    </citation>
    <scope>NUCLEOTIDE SEQUENCE [LARGE SCALE GENOMIC DNA]</scope>
    <source>
        <strain evidence="4">Jip14</strain>
    </source>
</reference>
<sequence>MGYYHLQEDNNYPKALWISGSVMGGLLLISFFIMIGSAFPEIGTGGIIVNYGTSEVGMGDDYMTVDEPSTDPNANNVRPDRIDPQQETQPTPSQQVTERTVATQDMDDAPAVVANETKKANAEETTVEKKESKPAVNPNALYTGKRNNAPGKGDGTGAEAGNQGSAQGDPLAANYGEGGSGFGTSGLTIANRRWVVPPQIEDNGQQAGVVAVEVHVAPNGTITYARAGVKGTTLPDRSLWEKCERALRGARLNELERAPTVQKAIVPVRFRLK</sequence>
<dbReference type="OrthoDB" id="676306at2"/>
<gene>
    <name evidence="3" type="ORF">SAMN05421740_102412</name>
</gene>
<dbReference type="Proteomes" id="UP000198916">
    <property type="component" value="Unassembled WGS sequence"/>
</dbReference>
<proteinExistence type="predicted"/>
<feature type="transmembrane region" description="Helical" evidence="2">
    <location>
        <begin position="15"/>
        <end position="35"/>
    </location>
</feature>
<evidence type="ECO:0000313" key="3">
    <source>
        <dbReference type="EMBL" id="SEK67827.1"/>
    </source>
</evidence>
<dbReference type="EMBL" id="FNZR01000002">
    <property type="protein sequence ID" value="SEK67827.1"/>
    <property type="molecule type" value="Genomic_DNA"/>
</dbReference>
<feature type="compositionally biased region" description="Low complexity" evidence="1">
    <location>
        <begin position="85"/>
        <end position="97"/>
    </location>
</feature>
<dbReference type="STRING" id="332977.SAMN05421740_102412"/>
<evidence type="ECO:0000256" key="2">
    <source>
        <dbReference type="SAM" id="Phobius"/>
    </source>
</evidence>